<dbReference type="SMART" id="SM00028">
    <property type="entry name" value="TPR"/>
    <property type="match status" value="3"/>
</dbReference>
<keyword evidence="2" id="KW-0963">Cytoplasm</keyword>
<dbReference type="Pfam" id="PF13181">
    <property type="entry name" value="TPR_8"/>
    <property type="match status" value="1"/>
</dbReference>
<dbReference type="SUPFAM" id="SSF48452">
    <property type="entry name" value="TPR-like"/>
    <property type="match status" value="1"/>
</dbReference>
<evidence type="ECO:0000256" key="5">
    <source>
        <dbReference type="PROSITE-ProRule" id="PRU00339"/>
    </source>
</evidence>
<feature type="domain" description="AIP/AIPL N-terminal FKBP-type PPIase" evidence="6">
    <location>
        <begin position="49"/>
        <end position="205"/>
    </location>
</feature>
<evidence type="ECO:0000313" key="8">
    <source>
        <dbReference type="Proteomes" id="UP001626550"/>
    </source>
</evidence>
<evidence type="ECO:0000256" key="2">
    <source>
        <dbReference type="ARBA" id="ARBA00022490"/>
    </source>
</evidence>
<comment type="caution">
    <text evidence="7">The sequence shown here is derived from an EMBL/GenBank/DDBJ whole genome shotgun (WGS) entry which is preliminary data.</text>
</comment>
<accession>A0ABD2Q8X8</accession>
<evidence type="ECO:0000256" key="4">
    <source>
        <dbReference type="ARBA" id="ARBA00022803"/>
    </source>
</evidence>
<organism evidence="7 8">
    <name type="scientific">Cichlidogyrus casuarinus</name>
    <dbReference type="NCBI Taxonomy" id="1844966"/>
    <lineage>
        <taxon>Eukaryota</taxon>
        <taxon>Metazoa</taxon>
        <taxon>Spiralia</taxon>
        <taxon>Lophotrochozoa</taxon>
        <taxon>Platyhelminthes</taxon>
        <taxon>Monogenea</taxon>
        <taxon>Monopisthocotylea</taxon>
        <taxon>Dactylogyridea</taxon>
        <taxon>Ancyrocephalidae</taxon>
        <taxon>Cichlidogyrus</taxon>
    </lineage>
</organism>
<dbReference type="InterPro" id="IPR056277">
    <property type="entry name" value="PPIase_AIP"/>
</dbReference>
<keyword evidence="3" id="KW-0677">Repeat</keyword>
<dbReference type="PANTHER" id="PTHR11242:SF0">
    <property type="entry name" value="TPR_REGION DOMAIN-CONTAINING PROTEIN"/>
    <property type="match status" value="1"/>
</dbReference>
<dbReference type="InterPro" id="IPR011990">
    <property type="entry name" value="TPR-like_helical_dom_sf"/>
</dbReference>
<dbReference type="InterPro" id="IPR019734">
    <property type="entry name" value="TPR_rpt"/>
</dbReference>
<feature type="repeat" description="TPR" evidence="5">
    <location>
        <begin position="281"/>
        <end position="314"/>
    </location>
</feature>
<comment type="subcellular location">
    <subcellularLocation>
        <location evidence="1">Cytoplasm</location>
    </subcellularLocation>
</comment>
<evidence type="ECO:0000259" key="6">
    <source>
        <dbReference type="Pfam" id="PF23322"/>
    </source>
</evidence>
<dbReference type="PROSITE" id="PS50005">
    <property type="entry name" value="TPR"/>
    <property type="match status" value="2"/>
</dbReference>
<dbReference type="InterPro" id="IPR046357">
    <property type="entry name" value="PPIase_dom_sf"/>
</dbReference>
<protein>
    <recommendedName>
        <fullName evidence="6">AIP/AIPL N-terminal FKBP-type PPIase domain-containing protein</fullName>
    </recommendedName>
</protein>
<dbReference type="InterPro" id="IPR039663">
    <property type="entry name" value="AIP/AIPL1/TTC9"/>
</dbReference>
<dbReference type="EMBL" id="JBJKFK010000621">
    <property type="protein sequence ID" value="KAL3316014.1"/>
    <property type="molecule type" value="Genomic_DNA"/>
</dbReference>
<dbReference type="AlphaFoldDB" id="A0ABD2Q8X8"/>
<reference evidence="7 8" key="1">
    <citation type="submission" date="2024-11" db="EMBL/GenBank/DDBJ databases">
        <title>Adaptive evolution of stress response genes in parasites aligns with host niche diversity.</title>
        <authorList>
            <person name="Hahn C."/>
            <person name="Resl P."/>
        </authorList>
    </citation>
    <scope>NUCLEOTIDE SEQUENCE [LARGE SCALE GENOMIC DNA]</scope>
    <source>
        <strain evidence="7">EGGRZ-B1_66</strain>
        <tissue evidence="7">Body</tissue>
    </source>
</reference>
<evidence type="ECO:0000256" key="3">
    <source>
        <dbReference type="ARBA" id="ARBA00022737"/>
    </source>
</evidence>
<dbReference type="Pfam" id="PF23322">
    <property type="entry name" value="PPIase_AIP"/>
    <property type="match status" value="1"/>
</dbReference>
<dbReference type="GO" id="GO:0005737">
    <property type="term" value="C:cytoplasm"/>
    <property type="evidence" value="ECO:0007669"/>
    <property type="project" value="UniProtKB-SubCell"/>
</dbReference>
<evidence type="ECO:0000313" key="7">
    <source>
        <dbReference type="EMBL" id="KAL3316014.1"/>
    </source>
</evidence>
<proteinExistence type="predicted"/>
<feature type="repeat" description="TPR" evidence="5">
    <location>
        <begin position="315"/>
        <end position="348"/>
    </location>
</feature>
<gene>
    <name evidence="7" type="ORF">Ciccas_005341</name>
</gene>
<name>A0ABD2Q8X8_9PLAT</name>
<dbReference type="Proteomes" id="UP001626550">
    <property type="component" value="Unassembled WGS sequence"/>
</dbReference>
<sequence>MPSSTDDVDCCHGHKKHDGTTKMAELLCEKLAGLRSGEKEPALDDSWMRNIQKRLLHVGSGFPLAESCQRAGGGYEYPPETKFVFHYQIKTVEPAAVVVMDDTKKYGKSMELYSGKKFQLEFWEYCLSTMALNEVAVFRVPPERLLNFAPVNKKLRDYMLGKTAAGTASHCCGGMLAMQESVLGYDDLNHFLKNPQALDFVFELLSVVLPEEKKKDSWILNDGERLARIPELREQGNANYVAGHFEEAQLAYKQALDLLEQLILREKPQEPEWLQINAQMVPFFVNLAQTQFKLEDYYGAVDSCNQAIQRDPNNIKALFRRAQAFGKIWEIDSALRDYERVIGMQPSMAQAVHSETVALKQLYKDQRDKEKNLLSSRLKPKQ</sequence>
<dbReference type="Gene3D" id="1.25.40.10">
    <property type="entry name" value="Tetratricopeptide repeat domain"/>
    <property type="match status" value="1"/>
</dbReference>
<evidence type="ECO:0000256" key="1">
    <source>
        <dbReference type="ARBA" id="ARBA00004496"/>
    </source>
</evidence>
<keyword evidence="4 5" id="KW-0802">TPR repeat</keyword>
<keyword evidence="8" id="KW-1185">Reference proteome</keyword>
<dbReference type="SUPFAM" id="SSF54534">
    <property type="entry name" value="FKBP-like"/>
    <property type="match status" value="1"/>
</dbReference>
<dbReference type="Gene3D" id="3.10.50.40">
    <property type="match status" value="1"/>
</dbReference>
<dbReference type="PANTHER" id="PTHR11242">
    <property type="entry name" value="ARYL HYDROCARBON RECEPTOR INTERACTING PROTEIN RELATED"/>
    <property type="match status" value="1"/>
</dbReference>